<dbReference type="Proteomes" id="UP000244446">
    <property type="component" value="Unassembled WGS sequence"/>
</dbReference>
<dbReference type="EMBL" id="QCYH01000001">
    <property type="protein sequence ID" value="PVA11896.1"/>
    <property type="molecule type" value="Genomic_DNA"/>
</dbReference>
<gene>
    <name evidence="2" type="ORF">DC366_02910</name>
</gene>
<protein>
    <submittedName>
        <fullName evidence="2">DUF2937 domain-containing protein</fullName>
    </submittedName>
</protein>
<keyword evidence="3" id="KW-1185">Reference proteome</keyword>
<keyword evidence="1" id="KW-0812">Transmembrane</keyword>
<evidence type="ECO:0000313" key="2">
    <source>
        <dbReference type="EMBL" id="PVA11896.1"/>
    </source>
</evidence>
<dbReference type="OrthoDB" id="193051at2"/>
<dbReference type="Pfam" id="PF11157">
    <property type="entry name" value="DUF2937"/>
    <property type="match status" value="1"/>
</dbReference>
<evidence type="ECO:0000313" key="3">
    <source>
        <dbReference type="Proteomes" id="UP000244446"/>
    </source>
</evidence>
<evidence type="ECO:0000256" key="1">
    <source>
        <dbReference type="SAM" id="Phobius"/>
    </source>
</evidence>
<proteinExistence type="predicted"/>
<name>A0A2T7GBW0_9RHOB</name>
<feature type="transmembrane region" description="Helical" evidence="1">
    <location>
        <begin position="134"/>
        <end position="155"/>
    </location>
</feature>
<organism evidence="2 3">
    <name type="scientific">Pelagivirga sediminicola</name>
    <dbReference type="NCBI Taxonomy" id="2170575"/>
    <lineage>
        <taxon>Bacteria</taxon>
        <taxon>Pseudomonadati</taxon>
        <taxon>Pseudomonadota</taxon>
        <taxon>Alphaproteobacteria</taxon>
        <taxon>Rhodobacterales</taxon>
        <taxon>Paracoccaceae</taxon>
        <taxon>Pelagivirga</taxon>
    </lineage>
</organism>
<keyword evidence="1" id="KW-0472">Membrane</keyword>
<dbReference type="AlphaFoldDB" id="A0A2T7GBW0"/>
<sequence length="167" mass="17458">MLGRALMLAGGLAGAAGLSQFPEFSQQYVQRLGGAVDELRGFVEGFDADAADVGLTRQAALADLGRGGAMGAQRADTMAGVIVRYERLSADLAALRRASPFTRAYRARSLGDAEIAAAAWAEFKPALPLTFEGAVFAGTGFLGGLGVTGALLMLLKLPFRRRRARPA</sequence>
<accession>A0A2T7GBW0</accession>
<dbReference type="InterPro" id="IPR022584">
    <property type="entry name" value="DUF2937"/>
</dbReference>
<comment type="caution">
    <text evidence="2">The sequence shown here is derived from an EMBL/GenBank/DDBJ whole genome shotgun (WGS) entry which is preliminary data.</text>
</comment>
<keyword evidence="1" id="KW-1133">Transmembrane helix</keyword>
<reference evidence="2 3" key="1">
    <citation type="submission" date="2018-04" db="EMBL/GenBank/DDBJ databases">
        <title>Pelagivirga bohaiensis gen. nov., sp. nov., a bacterium isolated from the Bohai Sea.</title>
        <authorList>
            <person name="Ji X."/>
        </authorList>
    </citation>
    <scope>NUCLEOTIDE SEQUENCE [LARGE SCALE GENOMIC DNA]</scope>
    <source>
        <strain evidence="2 3">BH-SD19</strain>
    </source>
</reference>
<dbReference type="RefSeq" id="WP_108690642.1">
    <property type="nucleotide sequence ID" value="NZ_QCYH01000001.1"/>
</dbReference>